<evidence type="ECO:0000259" key="3">
    <source>
        <dbReference type="PROSITE" id="PS50042"/>
    </source>
</evidence>
<dbReference type="Gene3D" id="3.40.50.10320">
    <property type="entry name" value="LmbE-like"/>
    <property type="match status" value="1"/>
</dbReference>
<keyword evidence="5" id="KW-1185">Reference proteome</keyword>
<sequence length="401" mass="43548">MLAVFAHPDDEVFCAGGTIARWVRAGAEVTVVSATHGEAGQIRDVRVATRHTLGEIRETELRLSCRRLGVSTVRCWDYLDGTLADADFDRLVDRVAQMMREFRPETVISFGPDGGYGHPDHVTISAATTAAWRRTDPAARLLQAHFPNRDTLLMDRLASWLTTRSDRFAGSSDYVHALLLVVKEAGTMRYLSDHEQVQWYPAGSCVVEQGEAASELFIILSGFAEVWQDDGRGSRRRLRTVGPGEFFGELGVAGNRPRSADVVALESLTCLVLSRGAPTKFAGRGAGARLVGPASPALNGDEAHPDMPLDAPETSPDEPGVLESDVSDVIAQKVAALCAYRTQLPLEPDMFPAQVLTEIFGRECFIEVPAIATNDTAAVHRSRPAHARDFATLGSAVEVRQ</sequence>
<dbReference type="GO" id="GO:0016811">
    <property type="term" value="F:hydrolase activity, acting on carbon-nitrogen (but not peptide) bonds, in linear amides"/>
    <property type="evidence" value="ECO:0007669"/>
    <property type="project" value="TreeGrafter"/>
</dbReference>
<dbReference type="InterPro" id="IPR014710">
    <property type="entry name" value="RmlC-like_jellyroll"/>
</dbReference>
<dbReference type="Pfam" id="PF00027">
    <property type="entry name" value="cNMP_binding"/>
    <property type="match status" value="1"/>
</dbReference>
<evidence type="ECO:0000313" key="4">
    <source>
        <dbReference type="EMBL" id="GGB20090.1"/>
    </source>
</evidence>
<reference evidence="4" key="2">
    <citation type="submission" date="2020-09" db="EMBL/GenBank/DDBJ databases">
        <authorList>
            <person name="Sun Q."/>
            <person name="Zhou Y."/>
        </authorList>
    </citation>
    <scope>NUCLEOTIDE SEQUENCE</scope>
    <source>
        <strain evidence="4">CGMCC 1.15085</strain>
    </source>
</reference>
<dbReference type="InterPro" id="IPR003737">
    <property type="entry name" value="GlcNAc_PI_deacetylase-related"/>
</dbReference>
<protein>
    <recommendedName>
        <fullName evidence="3">Cyclic nucleotide-binding domain-containing protein</fullName>
    </recommendedName>
</protein>
<keyword evidence="1" id="KW-0862">Zinc</keyword>
<dbReference type="SUPFAM" id="SSF51206">
    <property type="entry name" value="cAMP-binding domain-like"/>
    <property type="match status" value="1"/>
</dbReference>
<evidence type="ECO:0000256" key="1">
    <source>
        <dbReference type="ARBA" id="ARBA00022833"/>
    </source>
</evidence>
<dbReference type="PROSITE" id="PS00889">
    <property type="entry name" value="CNMP_BINDING_2"/>
    <property type="match status" value="1"/>
</dbReference>
<feature type="domain" description="Cyclic nucleotide-binding" evidence="3">
    <location>
        <begin position="179"/>
        <end position="275"/>
    </location>
</feature>
<dbReference type="Pfam" id="PF02585">
    <property type="entry name" value="PIG-L"/>
    <property type="match status" value="1"/>
</dbReference>
<dbReference type="InterPro" id="IPR000595">
    <property type="entry name" value="cNMP-bd_dom"/>
</dbReference>
<dbReference type="EMBL" id="BMHI01000001">
    <property type="protein sequence ID" value="GGB20090.1"/>
    <property type="molecule type" value="Genomic_DNA"/>
</dbReference>
<evidence type="ECO:0000313" key="5">
    <source>
        <dbReference type="Proteomes" id="UP000636793"/>
    </source>
</evidence>
<proteinExistence type="predicted"/>
<reference evidence="4" key="1">
    <citation type="journal article" date="2014" name="Int. J. Syst. Evol. Microbiol.">
        <title>Complete genome sequence of Corynebacterium casei LMG S-19264T (=DSM 44701T), isolated from a smear-ripened cheese.</title>
        <authorList>
            <consortium name="US DOE Joint Genome Institute (JGI-PGF)"/>
            <person name="Walter F."/>
            <person name="Albersmeier A."/>
            <person name="Kalinowski J."/>
            <person name="Ruckert C."/>
        </authorList>
    </citation>
    <scope>NUCLEOTIDE SEQUENCE</scope>
    <source>
        <strain evidence="4">CGMCC 1.15085</strain>
    </source>
</reference>
<dbReference type="GO" id="GO:0016137">
    <property type="term" value="P:glycoside metabolic process"/>
    <property type="evidence" value="ECO:0007669"/>
    <property type="project" value="UniProtKB-ARBA"/>
</dbReference>
<dbReference type="InterPro" id="IPR018488">
    <property type="entry name" value="cNMP-bd_CS"/>
</dbReference>
<evidence type="ECO:0000256" key="2">
    <source>
        <dbReference type="SAM" id="MobiDB-lite"/>
    </source>
</evidence>
<feature type="region of interest" description="Disordered" evidence="2">
    <location>
        <begin position="292"/>
        <end position="321"/>
    </location>
</feature>
<organism evidence="4 5">
    <name type="scientific">Flexivirga endophytica</name>
    <dbReference type="NCBI Taxonomy" id="1849103"/>
    <lineage>
        <taxon>Bacteria</taxon>
        <taxon>Bacillati</taxon>
        <taxon>Actinomycetota</taxon>
        <taxon>Actinomycetes</taxon>
        <taxon>Micrococcales</taxon>
        <taxon>Dermacoccaceae</taxon>
        <taxon>Flexivirga</taxon>
    </lineage>
</organism>
<dbReference type="PROSITE" id="PS50042">
    <property type="entry name" value="CNMP_BINDING_3"/>
    <property type="match status" value="1"/>
</dbReference>
<accession>A0A916SVU6</accession>
<comment type="caution">
    <text evidence="4">The sequence shown here is derived from an EMBL/GenBank/DDBJ whole genome shotgun (WGS) entry which is preliminary data.</text>
</comment>
<dbReference type="PRINTS" id="PR00103">
    <property type="entry name" value="CAMPKINASE"/>
</dbReference>
<dbReference type="Gene3D" id="2.60.120.10">
    <property type="entry name" value="Jelly Rolls"/>
    <property type="match status" value="1"/>
</dbReference>
<dbReference type="CDD" id="cd00038">
    <property type="entry name" value="CAP_ED"/>
    <property type="match status" value="1"/>
</dbReference>
<dbReference type="PROSITE" id="PS00888">
    <property type="entry name" value="CNMP_BINDING_1"/>
    <property type="match status" value="1"/>
</dbReference>
<dbReference type="PANTHER" id="PTHR12993:SF11">
    <property type="entry name" value="N-ACETYLGLUCOSAMINYL-PHOSPHATIDYLINOSITOL DE-N-ACETYLASE"/>
    <property type="match status" value="1"/>
</dbReference>
<dbReference type="InterPro" id="IPR024078">
    <property type="entry name" value="LmbE-like_dom_sf"/>
</dbReference>
<name>A0A916SVU6_9MICO</name>
<gene>
    <name evidence="4" type="ORF">GCM10011492_07460</name>
</gene>
<dbReference type="InterPro" id="IPR018490">
    <property type="entry name" value="cNMP-bd_dom_sf"/>
</dbReference>
<dbReference type="AlphaFoldDB" id="A0A916SVU6"/>
<dbReference type="Proteomes" id="UP000636793">
    <property type="component" value="Unassembled WGS sequence"/>
</dbReference>
<dbReference type="SMART" id="SM00100">
    <property type="entry name" value="cNMP"/>
    <property type="match status" value="1"/>
</dbReference>
<dbReference type="PANTHER" id="PTHR12993">
    <property type="entry name" value="N-ACETYLGLUCOSAMINYL-PHOSPHATIDYLINOSITOL DE-N-ACETYLASE-RELATED"/>
    <property type="match status" value="1"/>
</dbReference>
<dbReference type="SUPFAM" id="SSF102588">
    <property type="entry name" value="LmbE-like"/>
    <property type="match status" value="1"/>
</dbReference>